<name>A0ABM5U166_CORUL</name>
<accession>A0ABM5U166</accession>
<organism evidence="1 2">
    <name type="scientific">Corynebacterium ulcerans FRC58</name>
    <dbReference type="NCBI Taxonomy" id="1408268"/>
    <lineage>
        <taxon>Bacteria</taxon>
        <taxon>Bacillati</taxon>
        <taxon>Actinomycetota</taxon>
        <taxon>Actinomycetes</taxon>
        <taxon>Mycobacteriales</taxon>
        <taxon>Corynebacteriaceae</taxon>
        <taxon>Corynebacterium</taxon>
    </lineage>
</organism>
<evidence type="ECO:0008006" key="3">
    <source>
        <dbReference type="Google" id="ProtNLM"/>
    </source>
</evidence>
<evidence type="ECO:0000313" key="2">
    <source>
        <dbReference type="Proteomes" id="UP000036185"/>
    </source>
</evidence>
<evidence type="ECO:0000313" key="1">
    <source>
        <dbReference type="EMBL" id="AKN76860.1"/>
    </source>
</evidence>
<gene>
    <name evidence="1" type="ORF">CulFRC58_1006</name>
</gene>
<proteinExistence type="predicted"/>
<protein>
    <recommendedName>
        <fullName evidence="3">Transposase</fullName>
    </recommendedName>
</protein>
<keyword evidence="2" id="KW-1185">Reference proteome</keyword>
<dbReference type="Proteomes" id="UP000036185">
    <property type="component" value="Chromosome"/>
</dbReference>
<dbReference type="EMBL" id="CP011913">
    <property type="protein sequence ID" value="AKN76860.1"/>
    <property type="molecule type" value="Genomic_DNA"/>
</dbReference>
<sequence length="44" mass="4944">MSKPINCAMLLMLQAEMFVRCERLVGEGVDTLLRRGVAVRDSFS</sequence>
<reference evidence="1 2" key="1">
    <citation type="journal article" date="2014" name="Int. J. Syst. Evol. Microbiol.">
        <title>Draft Genome Sequence of Corynebacterium ulcerans FRC58, Isolated from the Bronchitic Aspiration of a Patient in France.</title>
        <authorList>
            <person name="Silva Ado S."/>
            <person name="Barauna R.A."/>
            <person name="de Sa P.C."/>
            <person name="das Gracas D.A."/>
            <person name="Carneiro A.R."/>
            <person name="Thouvenin M."/>
            <person name="Azevedo V."/>
            <person name="Badell E."/>
            <person name="Guiso N."/>
            <person name="da Silva A.L."/>
            <person name="Ramos R.T."/>
        </authorList>
    </citation>
    <scope>NUCLEOTIDE SEQUENCE [LARGE SCALE GENOMIC DNA]</scope>
    <source>
        <strain evidence="1 2">FRC58</strain>
    </source>
</reference>